<keyword evidence="6" id="KW-0479">Metal-binding</keyword>
<feature type="compositionally biased region" description="Low complexity" evidence="13">
    <location>
        <begin position="58"/>
        <end position="77"/>
    </location>
</feature>
<sequence length="845" mass="91535">MATAHAFPSFLAWVERGSVLVRRMNSERIAEDPRLRRILRGDASVDGEEKAAAPGSVDATGGATGAATAGDTCSADAVAGGEAPAETARDSFERVEAATDSDDIKQQSDNSAPQTFRVLLWTYRVHASLQHALQYALFAKASDDGYFVPIAPRVFCVAPAYLTTFTKLFDAHSSSRQWNAALKLLSQLDSIIAKRYEMGACVFDCGLFDGVKRQHHKPLVDDEFCDGRIASITYTRGPVPSMHAAFVVASTVAAWLDLQPSNVAILVAPNNEQMSVFATCCAMYCTDATSFPANFARELLEVYQQHIRGSESWPTKLSRTFSGLDAKNVYYAGGNVPKPQARFVADFSALLEMRDHALSECLDAPEIRERREKLTGVTIAPAPQQLYVHEIRLLPPDNSSSRDAATDTDSAIACASDGTMETTATASKSQSVAAIRYRPYFVFQSEKGVLFSSLIHGVRDVNLAADGPHVFKVHKTLEQCSEFALKMYHLPFGRQGELVLDARLHAILMLHAASARSSASDSTSGPQEITLAVDNGDFDCISAFHALPKGFKMQIWFGHSASAFPPPPPASTAHSISDDDDQDAASLSSTSSASAATAASASTAPHRSSFTAGVAARNNPLEHRKSIRYEGPRLVSFLLGQRDVRTAFGDVVLQRIHLYRRATSSEVELFLLFSVELPGVATSCAVRLLPYRLLFRYVLPDEVRSKMLAMGATEESLNATAPSSFDVGTGMTFDEEYARWLQHIYDTELNNPSGVIEGELSGATPAADLVPTNTYRTELCTGSESSSVTTGQASTENVGDEVKSLPCFHSYHTECIDSWLCLNKVCPVCQFSVDQVEAASTLLDA</sequence>
<comment type="catalytic activity">
    <reaction evidence="1">
        <text>S-ubiquitinyl-[E2 ubiquitin-conjugating enzyme]-L-cysteine + [acceptor protein]-L-lysine = [E2 ubiquitin-conjugating enzyme]-L-cysteine + N(6)-ubiquitinyl-[acceptor protein]-L-lysine.</text>
        <dbReference type="EC" id="2.3.2.27"/>
    </reaction>
</comment>
<evidence type="ECO:0000259" key="14">
    <source>
        <dbReference type="PROSITE" id="PS50089"/>
    </source>
</evidence>
<proteinExistence type="predicted"/>
<evidence type="ECO:0000256" key="4">
    <source>
        <dbReference type="ARBA" id="ARBA00022679"/>
    </source>
</evidence>
<evidence type="ECO:0000313" key="16">
    <source>
        <dbReference type="Proteomes" id="UP001209570"/>
    </source>
</evidence>
<protein>
    <recommendedName>
        <fullName evidence="3">RING-type E3 ubiquitin transferase</fullName>
        <ecNumber evidence="3">2.3.2.27</ecNumber>
    </recommendedName>
</protein>
<evidence type="ECO:0000256" key="7">
    <source>
        <dbReference type="ARBA" id="ARBA00022771"/>
    </source>
</evidence>
<evidence type="ECO:0000256" key="3">
    <source>
        <dbReference type="ARBA" id="ARBA00012483"/>
    </source>
</evidence>
<evidence type="ECO:0000256" key="9">
    <source>
        <dbReference type="ARBA" id="ARBA00022833"/>
    </source>
</evidence>
<accession>A0AAD5LUM9</accession>
<dbReference type="GO" id="GO:0016020">
    <property type="term" value="C:membrane"/>
    <property type="evidence" value="ECO:0007669"/>
    <property type="project" value="UniProtKB-SubCell"/>
</dbReference>
<dbReference type="GO" id="GO:0006511">
    <property type="term" value="P:ubiquitin-dependent protein catabolic process"/>
    <property type="evidence" value="ECO:0007669"/>
    <property type="project" value="TreeGrafter"/>
</dbReference>
<feature type="region of interest" description="Disordered" evidence="13">
    <location>
        <begin position="566"/>
        <end position="589"/>
    </location>
</feature>
<evidence type="ECO:0000256" key="6">
    <source>
        <dbReference type="ARBA" id="ARBA00022723"/>
    </source>
</evidence>
<keyword evidence="8" id="KW-0833">Ubl conjugation pathway</keyword>
<evidence type="ECO:0000256" key="1">
    <source>
        <dbReference type="ARBA" id="ARBA00000900"/>
    </source>
</evidence>
<dbReference type="GO" id="GO:0008270">
    <property type="term" value="F:zinc ion binding"/>
    <property type="evidence" value="ECO:0007669"/>
    <property type="project" value="UniProtKB-KW"/>
</dbReference>
<dbReference type="EC" id="2.3.2.27" evidence="3"/>
<evidence type="ECO:0000256" key="8">
    <source>
        <dbReference type="ARBA" id="ARBA00022786"/>
    </source>
</evidence>
<dbReference type="AlphaFoldDB" id="A0AAD5LUM9"/>
<keyword evidence="9" id="KW-0862">Zinc</keyword>
<dbReference type="PANTHER" id="PTHR45977">
    <property type="entry name" value="TARGET OF ERK KINASE MPK-1"/>
    <property type="match status" value="1"/>
</dbReference>
<dbReference type="InterPro" id="IPR001841">
    <property type="entry name" value="Znf_RING"/>
</dbReference>
<evidence type="ECO:0000256" key="11">
    <source>
        <dbReference type="ARBA" id="ARBA00023136"/>
    </source>
</evidence>
<feature type="region of interest" description="Disordered" evidence="13">
    <location>
        <begin position="45"/>
        <end position="109"/>
    </location>
</feature>
<keyword evidence="5" id="KW-0812">Transmembrane</keyword>
<evidence type="ECO:0000256" key="5">
    <source>
        <dbReference type="ARBA" id="ARBA00022692"/>
    </source>
</evidence>
<dbReference type="GO" id="GO:0016567">
    <property type="term" value="P:protein ubiquitination"/>
    <property type="evidence" value="ECO:0007669"/>
    <property type="project" value="TreeGrafter"/>
</dbReference>
<dbReference type="InterPro" id="IPR013083">
    <property type="entry name" value="Znf_RING/FYVE/PHD"/>
</dbReference>
<keyword evidence="11" id="KW-0472">Membrane</keyword>
<name>A0AAD5LUM9_PYTIN</name>
<dbReference type="Proteomes" id="UP001209570">
    <property type="component" value="Unassembled WGS sequence"/>
</dbReference>
<dbReference type="PANTHER" id="PTHR45977:SF4">
    <property type="entry name" value="RING-TYPE DOMAIN-CONTAINING PROTEIN"/>
    <property type="match status" value="1"/>
</dbReference>
<feature type="compositionally biased region" description="Basic and acidic residues" evidence="13">
    <location>
        <begin position="87"/>
        <end position="106"/>
    </location>
</feature>
<comment type="caution">
    <text evidence="15">The sequence shown here is derived from an EMBL/GenBank/DDBJ whole genome shotgun (WGS) entry which is preliminary data.</text>
</comment>
<evidence type="ECO:0000313" key="15">
    <source>
        <dbReference type="EMBL" id="KAJ0410407.1"/>
    </source>
</evidence>
<organism evidence="15 16">
    <name type="scientific">Pythium insidiosum</name>
    <name type="common">Pythiosis disease agent</name>
    <dbReference type="NCBI Taxonomy" id="114742"/>
    <lineage>
        <taxon>Eukaryota</taxon>
        <taxon>Sar</taxon>
        <taxon>Stramenopiles</taxon>
        <taxon>Oomycota</taxon>
        <taxon>Peronosporomycetes</taxon>
        <taxon>Pythiales</taxon>
        <taxon>Pythiaceae</taxon>
        <taxon>Pythium</taxon>
    </lineage>
</organism>
<dbReference type="Pfam" id="PF13639">
    <property type="entry name" value="zf-RING_2"/>
    <property type="match status" value="1"/>
</dbReference>
<reference evidence="15" key="1">
    <citation type="submission" date="2021-12" db="EMBL/GenBank/DDBJ databases">
        <title>Prjna785345.</title>
        <authorList>
            <person name="Rujirawat T."/>
            <person name="Krajaejun T."/>
        </authorList>
    </citation>
    <scope>NUCLEOTIDE SEQUENCE</scope>
    <source>
        <strain evidence="15">Pi057C3</strain>
    </source>
</reference>
<evidence type="ECO:0000256" key="12">
    <source>
        <dbReference type="PROSITE-ProRule" id="PRU00175"/>
    </source>
</evidence>
<dbReference type="EMBL" id="JAKCXM010000001">
    <property type="protein sequence ID" value="KAJ0410407.1"/>
    <property type="molecule type" value="Genomic_DNA"/>
</dbReference>
<keyword evidence="10" id="KW-1133">Transmembrane helix</keyword>
<feature type="domain" description="RING-type" evidence="14">
    <location>
        <begin position="779"/>
        <end position="830"/>
    </location>
</feature>
<keyword evidence="16" id="KW-1185">Reference proteome</keyword>
<evidence type="ECO:0000256" key="10">
    <source>
        <dbReference type="ARBA" id="ARBA00022989"/>
    </source>
</evidence>
<keyword evidence="7 12" id="KW-0863">Zinc-finger</keyword>
<dbReference type="GO" id="GO:0061630">
    <property type="term" value="F:ubiquitin protein ligase activity"/>
    <property type="evidence" value="ECO:0007669"/>
    <property type="project" value="UniProtKB-EC"/>
</dbReference>
<evidence type="ECO:0000256" key="13">
    <source>
        <dbReference type="SAM" id="MobiDB-lite"/>
    </source>
</evidence>
<gene>
    <name evidence="15" type="ORF">P43SY_002739</name>
</gene>
<comment type="subcellular location">
    <subcellularLocation>
        <location evidence="2">Membrane</location>
        <topology evidence="2">Multi-pass membrane protein</topology>
    </subcellularLocation>
</comment>
<dbReference type="PROSITE" id="PS50089">
    <property type="entry name" value="ZF_RING_2"/>
    <property type="match status" value="1"/>
</dbReference>
<evidence type="ECO:0000256" key="2">
    <source>
        <dbReference type="ARBA" id="ARBA00004141"/>
    </source>
</evidence>
<keyword evidence="4" id="KW-0808">Transferase</keyword>
<dbReference type="Gene3D" id="3.30.40.10">
    <property type="entry name" value="Zinc/RING finger domain, C3HC4 (zinc finger)"/>
    <property type="match status" value="1"/>
</dbReference>
<dbReference type="SUPFAM" id="SSF57850">
    <property type="entry name" value="RING/U-box"/>
    <property type="match status" value="1"/>
</dbReference>